<dbReference type="Proteomes" id="UP000026922">
    <property type="component" value="Unassembled WGS sequence"/>
</dbReference>
<dbReference type="AlphaFoldDB" id="A0A061JGL1"/>
<dbReference type="EMBL" id="ARPM03000202">
    <property type="protein sequence ID" value="ETZ04367.1"/>
    <property type="molecule type" value="Genomic_DNA"/>
</dbReference>
<evidence type="ECO:0000313" key="2">
    <source>
        <dbReference type="Proteomes" id="UP000026922"/>
    </source>
</evidence>
<proteinExistence type="predicted"/>
<reference evidence="1 2" key="1">
    <citation type="journal article" date="2013" name="Genome Announc.">
        <title>Draft Genome Sequence of Holospora undulata Strain HU1, a Micronucleus-Specific Symbiont of the Ciliate Paramecium caudatum.</title>
        <authorList>
            <person name="Dohra H."/>
            <person name="Suzuki H."/>
            <person name="Suzuki T."/>
            <person name="Tanaka K."/>
            <person name="Fujishima M."/>
        </authorList>
    </citation>
    <scope>NUCLEOTIDE SEQUENCE [LARGE SCALE GENOMIC DNA]</scope>
    <source>
        <strain evidence="1 2">HU1</strain>
    </source>
</reference>
<keyword evidence="2" id="KW-1185">Reference proteome</keyword>
<gene>
    <name evidence="1" type="ORF">K737_301204</name>
</gene>
<comment type="caution">
    <text evidence="1">The sequence shown here is derived from an EMBL/GenBank/DDBJ whole genome shotgun (WGS) entry which is preliminary data.</text>
</comment>
<name>A0A061JGL1_9PROT</name>
<dbReference type="RefSeq" id="WP_024161527.1">
    <property type="nucleotide sequence ID" value="NZ_ARPM03000202.1"/>
</dbReference>
<sequence>MRSRNNYSGLEPEIVKQLKYHAWRLKQMKCFESQEIEDIEQDLLLEIWPALSKFDRSKSSLATFVDKLLSRRSNNLIHKHMCIKRGGKTQTLSLDKEDENGQTLMDYLADDHCFEESRSDRHAGGMTQAFEDISIRIDVSRAIGQLPESFQTLCEQLKIFTITEISHMSGRSRAAIYRDLELMRPMFFLNSVYIRRCEQFFPQCGI</sequence>
<accession>A0A061JGL1</accession>
<protein>
    <recommendedName>
        <fullName evidence="3">Sigma-70 family RNA polymerase sigma factor</fullName>
    </recommendedName>
</protein>
<evidence type="ECO:0000313" key="1">
    <source>
        <dbReference type="EMBL" id="ETZ04367.1"/>
    </source>
</evidence>
<organism evidence="1 2">
    <name type="scientific">Holospora undulata HU1</name>
    <dbReference type="NCBI Taxonomy" id="1321371"/>
    <lineage>
        <taxon>Bacteria</taxon>
        <taxon>Pseudomonadati</taxon>
        <taxon>Pseudomonadota</taxon>
        <taxon>Alphaproteobacteria</taxon>
        <taxon>Holosporales</taxon>
        <taxon>Holosporaceae</taxon>
        <taxon>Holospora</taxon>
    </lineage>
</organism>
<evidence type="ECO:0008006" key="3">
    <source>
        <dbReference type="Google" id="ProtNLM"/>
    </source>
</evidence>